<feature type="compositionally biased region" description="Basic residues" evidence="4">
    <location>
        <begin position="77"/>
        <end position="86"/>
    </location>
</feature>
<dbReference type="Pfam" id="PF00249">
    <property type="entry name" value="Myb_DNA-binding"/>
    <property type="match status" value="1"/>
</dbReference>
<keyword evidence="1" id="KW-0805">Transcription regulation</keyword>
<feature type="domain" description="Myb-like" evidence="5">
    <location>
        <begin position="1"/>
        <end position="52"/>
    </location>
</feature>
<keyword evidence="7" id="KW-1185">Reference proteome</keyword>
<dbReference type="SUPFAM" id="SSF46689">
    <property type="entry name" value="Homeodomain-like"/>
    <property type="match status" value="1"/>
</dbReference>
<sequence length="86" mass="9952">MASNSEWTWEENKKFENALAIYDKDTPDRWSNVAMATGKSEEDVKLHYEKLVEDIKNIEAGLVPLPKYSKASVSHNNKSRRRNKGR</sequence>
<dbReference type="PANTHER" id="PTHR43952:SF104">
    <property type="entry name" value="MYB-LIKE DOMAIN-CONTAINING PROTEIN"/>
    <property type="match status" value="1"/>
</dbReference>
<organism evidence="6 7">
    <name type="scientific">Datura stramonium</name>
    <name type="common">Jimsonweed</name>
    <name type="synonym">Common thornapple</name>
    <dbReference type="NCBI Taxonomy" id="4076"/>
    <lineage>
        <taxon>Eukaryota</taxon>
        <taxon>Viridiplantae</taxon>
        <taxon>Streptophyta</taxon>
        <taxon>Embryophyta</taxon>
        <taxon>Tracheophyta</taxon>
        <taxon>Spermatophyta</taxon>
        <taxon>Magnoliopsida</taxon>
        <taxon>eudicotyledons</taxon>
        <taxon>Gunneridae</taxon>
        <taxon>Pentapetalae</taxon>
        <taxon>asterids</taxon>
        <taxon>lamiids</taxon>
        <taxon>Solanales</taxon>
        <taxon>Solanaceae</taxon>
        <taxon>Solanoideae</taxon>
        <taxon>Datureae</taxon>
        <taxon>Datura</taxon>
    </lineage>
</organism>
<keyword evidence="2" id="KW-0804">Transcription</keyword>
<evidence type="ECO:0000259" key="5">
    <source>
        <dbReference type="PROSITE" id="PS50090"/>
    </source>
</evidence>
<dbReference type="InterPro" id="IPR044636">
    <property type="entry name" value="RADIALIS-like"/>
</dbReference>
<dbReference type="InterPro" id="IPR001005">
    <property type="entry name" value="SANT/Myb"/>
</dbReference>
<evidence type="ECO:0000256" key="2">
    <source>
        <dbReference type="ARBA" id="ARBA00023163"/>
    </source>
</evidence>
<protein>
    <submittedName>
        <fullName evidence="6">Protein RADIALIS-like 5</fullName>
    </submittedName>
</protein>
<evidence type="ECO:0000256" key="3">
    <source>
        <dbReference type="ARBA" id="ARBA00023242"/>
    </source>
</evidence>
<evidence type="ECO:0000313" key="6">
    <source>
        <dbReference type="EMBL" id="MCD7461017.1"/>
    </source>
</evidence>
<dbReference type="PROSITE" id="PS50090">
    <property type="entry name" value="MYB_LIKE"/>
    <property type="match status" value="1"/>
</dbReference>
<evidence type="ECO:0000256" key="4">
    <source>
        <dbReference type="SAM" id="MobiDB-lite"/>
    </source>
</evidence>
<gene>
    <name evidence="6" type="primary">RL5_2</name>
    <name evidence="6" type="ORF">HAX54_044997</name>
</gene>
<evidence type="ECO:0000256" key="1">
    <source>
        <dbReference type="ARBA" id="ARBA00023015"/>
    </source>
</evidence>
<dbReference type="Gene3D" id="1.10.10.60">
    <property type="entry name" value="Homeodomain-like"/>
    <property type="match status" value="1"/>
</dbReference>
<evidence type="ECO:0000313" key="7">
    <source>
        <dbReference type="Proteomes" id="UP000823775"/>
    </source>
</evidence>
<accession>A0ABS8SQ33</accession>
<comment type="caution">
    <text evidence="6">The sequence shown here is derived from an EMBL/GenBank/DDBJ whole genome shotgun (WGS) entry which is preliminary data.</text>
</comment>
<dbReference type="CDD" id="cd00167">
    <property type="entry name" value="SANT"/>
    <property type="match status" value="1"/>
</dbReference>
<feature type="region of interest" description="Disordered" evidence="4">
    <location>
        <begin position="67"/>
        <end position="86"/>
    </location>
</feature>
<reference evidence="6 7" key="1">
    <citation type="journal article" date="2021" name="BMC Genomics">
        <title>Datura genome reveals duplications of psychoactive alkaloid biosynthetic genes and high mutation rate following tissue culture.</title>
        <authorList>
            <person name="Rajewski A."/>
            <person name="Carter-House D."/>
            <person name="Stajich J."/>
            <person name="Litt A."/>
        </authorList>
    </citation>
    <scope>NUCLEOTIDE SEQUENCE [LARGE SCALE GENOMIC DNA]</scope>
    <source>
        <strain evidence="6">AR-01</strain>
    </source>
</reference>
<dbReference type="Proteomes" id="UP000823775">
    <property type="component" value="Unassembled WGS sequence"/>
</dbReference>
<proteinExistence type="predicted"/>
<dbReference type="PANTHER" id="PTHR43952">
    <property type="entry name" value="MYB FAMILY TRANSCRIPTION FACTOR-RELATED"/>
    <property type="match status" value="1"/>
</dbReference>
<keyword evidence="3" id="KW-0539">Nucleus</keyword>
<dbReference type="InterPro" id="IPR009057">
    <property type="entry name" value="Homeodomain-like_sf"/>
</dbReference>
<name>A0ABS8SQ33_DATST</name>
<dbReference type="EMBL" id="JACEIK010000693">
    <property type="protein sequence ID" value="MCD7461017.1"/>
    <property type="molecule type" value="Genomic_DNA"/>
</dbReference>
<dbReference type="SMART" id="SM00717">
    <property type="entry name" value="SANT"/>
    <property type="match status" value="1"/>
</dbReference>